<evidence type="ECO:0000313" key="6">
    <source>
        <dbReference type="EMBL" id="ACI70206.1"/>
    </source>
</evidence>
<organism evidence="6">
    <name type="scientific">Bertholletia excelsa</name>
    <name type="common">Brazil nut tree</name>
    <dbReference type="NCBI Taxonomy" id="3645"/>
    <lineage>
        <taxon>Eukaryota</taxon>
        <taxon>Viridiplantae</taxon>
        <taxon>Streptophyta</taxon>
        <taxon>Embryophyta</taxon>
        <taxon>Tracheophyta</taxon>
        <taxon>Spermatophyta</taxon>
        <taxon>Magnoliopsida</taxon>
        <taxon>eudicotyledons</taxon>
        <taxon>Gunneridae</taxon>
        <taxon>Pentapetalae</taxon>
        <taxon>asterids</taxon>
        <taxon>Ericales</taxon>
        <taxon>Lecythidaceae</taxon>
        <taxon>Bertholletia</taxon>
    </lineage>
</organism>
<dbReference type="PANTHER" id="PTHR35496:SF4">
    <property type="entry name" value="2S SULFUR-RICH SEED STORAGE PROTEIN 2-LIKE"/>
    <property type="match status" value="1"/>
</dbReference>
<dbReference type="InterPro" id="IPR036312">
    <property type="entry name" value="Bifun_inhib/LTP/seed_sf"/>
</dbReference>
<evidence type="ECO:0000259" key="5">
    <source>
        <dbReference type="SMART" id="SM00499"/>
    </source>
</evidence>
<dbReference type="CDD" id="cd00261">
    <property type="entry name" value="AAI_SS"/>
    <property type="match status" value="1"/>
</dbReference>
<sequence>MANISVVAAALLVLLVLGHATAFRATVTTTVVEEENQDCPEQMQRQQMLSHCRMYMRQMMKESPYQTMPRRGMEPHMSECCEQLEGMDESCRCEGLRMMMRMMQQQEMQPRGEQMRMMMRMAENLPSRCNLSPQRCPMAGSMAGF</sequence>
<feature type="chain" id="PRO_5002844633" evidence="4">
    <location>
        <begin position="23"/>
        <end position="145"/>
    </location>
</feature>
<feature type="domain" description="Bifunctional inhibitor/plant lipid transfer protein/seed storage helical" evidence="5">
    <location>
        <begin position="39"/>
        <end position="136"/>
    </location>
</feature>
<evidence type="ECO:0000256" key="4">
    <source>
        <dbReference type="SAM" id="SignalP"/>
    </source>
</evidence>
<reference evidence="6" key="1">
    <citation type="journal article" date="1992" name="Plant Physiol.">
        <title>Nucleotide Sequences of cDNAs Encoding Two Members of the Brazil Nut Methionine-Rich 2S Albumin Gene Family.</title>
        <authorList>
            <person name="Altenbach S.B."/>
            <person name="Pearson K.W."/>
            <person name="Sun S.S."/>
        </authorList>
    </citation>
    <scope>NUCLEOTIDE SEQUENCE</scope>
</reference>
<evidence type="ECO:0000256" key="2">
    <source>
        <dbReference type="ARBA" id="ARBA00022761"/>
    </source>
</evidence>
<comment type="similarity">
    <text evidence="1">Belongs to the 2S seed storage albumins family.</text>
</comment>
<dbReference type="AlphaFoldDB" id="B6EU54"/>
<dbReference type="Pfam" id="PF00234">
    <property type="entry name" value="Tryp_alpha_amyl"/>
    <property type="match status" value="1"/>
</dbReference>
<keyword evidence="2" id="KW-0758">Storage protein</keyword>
<name>B6EU54_BEREX</name>
<reference evidence="6" key="2">
    <citation type="submission" date="1993-04" db="EMBL/GenBank/DDBJ databases">
        <authorList>
            <person name="Altenbach S.B."/>
            <person name="Pearson K.W."/>
            <person name="Sun S.S."/>
        </authorList>
    </citation>
    <scope>NUCLEOTIDE SEQUENCE</scope>
</reference>
<feature type="signal peptide" evidence="4">
    <location>
        <begin position="1"/>
        <end position="22"/>
    </location>
</feature>
<dbReference type="InterPro" id="IPR000617">
    <property type="entry name" value="Napin/2SS/CON"/>
</dbReference>
<dbReference type="PANTHER" id="PTHR35496">
    <property type="entry name" value="2S SEED STORAGE PROTEIN 1-RELATED"/>
    <property type="match status" value="1"/>
</dbReference>
<proteinExistence type="evidence at transcript level"/>
<dbReference type="Gene3D" id="1.10.110.10">
    <property type="entry name" value="Plant lipid-transfer and hydrophobic proteins"/>
    <property type="match status" value="1"/>
</dbReference>
<keyword evidence="4" id="KW-0732">Signal</keyword>
<dbReference type="SUPFAM" id="SSF47699">
    <property type="entry name" value="Bifunctional inhibitor/lipid-transfer protein/seed storage 2S albumin"/>
    <property type="match status" value="1"/>
</dbReference>
<dbReference type="SMART" id="SM00499">
    <property type="entry name" value="AAI"/>
    <property type="match status" value="1"/>
</dbReference>
<dbReference type="Allergome" id="88">
    <property type="allergen name" value="Ber e 1"/>
</dbReference>
<protein>
    <submittedName>
        <fullName evidence="6">2S albumin</fullName>
    </submittedName>
</protein>
<dbReference type="GO" id="GO:0045735">
    <property type="term" value="F:nutrient reservoir activity"/>
    <property type="evidence" value="ECO:0007669"/>
    <property type="project" value="UniProtKB-KW"/>
</dbReference>
<evidence type="ECO:0000256" key="1">
    <source>
        <dbReference type="ARBA" id="ARBA00008262"/>
    </source>
</evidence>
<evidence type="ECO:0000256" key="3">
    <source>
        <dbReference type="ARBA" id="ARBA00023129"/>
    </source>
</evidence>
<accession>B6EU54</accession>
<keyword evidence="3" id="KW-0708">Seed storage protein</keyword>
<dbReference type="EMBL" id="M80399">
    <property type="protein sequence ID" value="ACI70206.1"/>
    <property type="molecule type" value="mRNA"/>
</dbReference>
<dbReference type="InterPro" id="IPR016140">
    <property type="entry name" value="Bifunc_inhib/LTP/seed_store"/>
</dbReference>